<dbReference type="PANTHER" id="PTHR34047:SF8">
    <property type="entry name" value="PROTEIN YKFC"/>
    <property type="match status" value="1"/>
</dbReference>
<proteinExistence type="predicted"/>
<evidence type="ECO:0000256" key="1">
    <source>
        <dbReference type="SAM" id="MobiDB-lite"/>
    </source>
</evidence>
<dbReference type="SUPFAM" id="SSF56672">
    <property type="entry name" value="DNA/RNA polymerases"/>
    <property type="match status" value="1"/>
</dbReference>
<evidence type="ECO:0000313" key="3">
    <source>
        <dbReference type="EMBL" id="DAF58956.1"/>
    </source>
</evidence>
<evidence type="ECO:0000259" key="2">
    <source>
        <dbReference type="PROSITE" id="PS50878"/>
    </source>
</evidence>
<reference evidence="3" key="1">
    <citation type="journal article" date="2021" name="Proc. Natl. Acad. Sci. U.S.A.">
        <title>A Catalog of Tens of Thousands of Viruses from Human Metagenomes Reveals Hidden Associations with Chronic Diseases.</title>
        <authorList>
            <person name="Tisza M.J."/>
            <person name="Buck C.B."/>
        </authorList>
    </citation>
    <scope>NUCLEOTIDE SEQUENCE</scope>
    <source>
        <strain evidence="3">CtgXa1</strain>
    </source>
</reference>
<protein>
    <recommendedName>
        <fullName evidence="2">Reverse transcriptase domain-containing protein</fullName>
    </recommendedName>
</protein>
<dbReference type="InterPro" id="IPR000477">
    <property type="entry name" value="RT_dom"/>
</dbReference>
<feature type="region of interest" description="Disordered" evidence="1">
    <location>
        <begin position="352"/>
        <end position="371"/>
    </location>
</feature>
<dbReference type="PROSITE" id="PS50878">
    <property type="entry name" value="RT_POL"/>
    <property type="match status" value="1"/>
</dbReference>
<dbReference type="Pfam" id="PF00078">
    <property type="entry name" value="RVT_1"/>
    <property type="match status" value="1"/>
</dbReference>
<dbReference type="InterPro" id="IPR051083">
    <property type="entry name" value="GrpII_Intron_Splice-Mob/Def"/>
</dbReference>
<dbReference type="PANTHER" id="PTHR34047">
    <property type="entry name" value="NUCLEAR INTRON MATURASE 1, MITOCHONDRIAL-RELATED"/>
    <property type="match status" value="1"/>
</dbReference>
<sequence length="371" mass="43869">MQKREPCCLMGHKRINNIYDQIYTYENLLKAYRKARKNKRYRTEVLAYTARLSENLLELQEDFKTCTYHPQPYRSFTIYEPKERIIRALPFKDRVAQHALCNVIRPIIERGFYAHSYACIDGRGAHKASHDLSRWYYRLYREWDGNVWVLKGDIHSYFASMSHDVLKWQYRREIKDRRVLALLDCIVDHNGTGEPVGVPVGNLTSQLFGGMYLTPLDRFVKETLRTKWYMRYMDDFVILAHSRLELVEQLEKITEFLHTELRLELNPKTKIYKPMHGIDFVGYRHFHEYRLIRKDSITRCRRRIRRYAAGEVSWNQLHEQLTSWTGHASHADACGIVRKIWAEALAAKAARESANKDGEAYDGARDSPRSA</sequence>
<dbReference type="InterPro" id="IPR043502">
    <property type="entry name" value="DNA/RNA_pol_sf"/>
</dbReference>
<dbReference type="CDD" id="cd01651">
    <property type="entry name" value="RT_G2_intron"/>
    <property type="match status" value="1"/>
</dbReference>
<accession>A0A8S5T6I0</accession>
<dbReference type="EMBL" id="BK032760">
    <property type="protein sequence ID" value="DAF58956.1"/>
    <property type="molecule type" value="Genomic_DNA"/>
</dbReference>
<name>A0A8S5T6I0_9CAUD</name>
<feature type="domain" description="Reverse transcriptase" evidence="2">
    <location>
        <begin position="1"/>
        <end position="285"/>
    </location>
</feature>
<organism evidence="3">
    <name type="scientific">Myoviridae sp. ctgXa1</name>
    <dbReference type="NCBI Taxonomy" id="2827700"/>
    <lineage>
        <taxon>Viruses</taxon>
        <taxon>Duplodnaviria</taxon>
        <taxon>Heunggongvirae</taxon>
        <taxon>Uroviricota</taxon>
        <taxon>Caudoviricetes</taxon>
    </lineage>
</organism>